<organism evidence="2 3">
    <name type="scientific">Kingella potus</name>
    <dbReference type="NCBI Taxonomy" id="265175"/>
    <lineage>
        <taxon>Bacteria</taxon>
        <taxon>Pseudomonadati</taxon>
        <taxon>Pseudomonadota</taxon>
        <taxon>Betaproteobacteria</taxon>
        <taxon>Neisseriales</taxon>
        <taxon>Neisseriaceae</taxon>
        <taxon>Kingella</taxon>
    </lineage>
</organism>
<dbReference type="RefSeq" id="WP_115308711.1">
    <property type="nucleotide sequence ID" value="NZ_CP091516.1"/>
</dbReference>
<feature type="signal peptide" evidence="1">
    <location>
        <begin position="1"/>
        <end position="20"/>
    </location>
</feature>
<evidence type="ECO:0000256" key="1">
    <source>
        <dbReference type="SAM" id="SignalP"/>
    </source>
</evidence>
<dbReference type="Proteomes" id="UP000254293">
    <property type="component" value="Unassembled WGS sequence"/>
</dbReference>
<evidence type="ECO:0000313" key="2">
    <source>
        <dbReference type="EMBL" id="STR02828.1"/>
    </source>
</evidence>
<evidence type="ECO:0000313" key="3">
    <source>
        <dbReference type="Proteomes" id="UP000254293"/>
    </source>
</evidence>
<proteinExistence type="predicted"/>
<keyword evidence="3" id="KW-1185">Reference proteome</keyword>
<protein>
    <recommendedName>
        <fullName evidence="4">Lipoprotein</fullName>
    </recommendedName>
</protein>
<gene>
    <name evidence="2" type="ORF">NCTC13336_01709</name>
</gene>
<dbReference type="EMBL" id="UGJJ01000002">
    <property type="protein sequence ID" value="STR02828.1"/>
    <property type="molecule type" value="Genomic_DNA"/>
</dbReference>
<dbReference type="AlphaFoldDB" id="A0A377R1N0"/>
<name>A0A377R1N0_9NEIS</name>
<accession>A0A377R1N0</accession>
<feature type="chain" id="PRO_5016590188" description="Lipoprotein" evidence="1">
    <location>
        <begin position="21"/>
        <end position="122"/>
    </location>
</feature>
<keyword evidence="1" id="KW-0732">Signal</keyword>
<sequence>MKQASVLCAVLVLAAASAHAGKLSCGKESVREYASVTKCSYPGTSLVDAYAAVRAAGHTTNHMPQTLPANNTKRRIDEETAVVTKWQGRQKVSVCEESNAEYCVILKQSKGRVAIELFGTSP</sequence>
<evidence type="ECO:0008006" key="4">
    <source>
        <dbReference type="Google" id="ProtNLM"/>
    </source>
</evidence>
<reference evidence="2 3" key="1">
    <citation type="submission" date="2018-06" db="EMBL/GenBank/DDBJ databases">
        <authorList>
            <consortium name="Pathogen Informatics"/>
            <person name="Doyle S."/>
        </authorList>
    </citation>
    <scope>NUCLEOTIDE SEQUENCE [LARGE SCALE GENOMIC DNA]</scope>
    <source>
        <strain evidence="2 3">NCTC13336</strain>
    </source>
</reference>